<keyword evidence="3" id="KW-0731">Sigma factor</keyword>
<accession>A0A1G6NMP6</accession>
<dbReference type="InterPro" id="IPR007627">
    <property type="entry name" value="RNA_pol_sigma70_r2"/>
</dbReference>
<dbReference type="SUPFAM" id="SSF88946">
    <property type="entry name" value="Sigma2 domain of RNA polymerase sigma factors"/>
    <property type="match status" value="1"/>
</dbReference>
<comment type="similarity">
    <text evidence="1">Belongs to the sigma-70 factor family. ECF subfamily.</text>
</comment>
<proteinExistence type="inferred from homology"/>
<dbReference type="InterPro" id="IPR013249">
    <property type="entry name" value="RNA_pol_sigma70_r4_t2"/>
</dbReference>
<evidence type="ECO:0000313" key="7">
    <source>
        <dbReference type="EMBL" id="SDC69272.1"/>
    </source>
</evidence>
<evidence type="ECO:0000259" key="6">
    <source>
        <dbReference type="Pfam" id="PF08281"/>
    </source>
</evidence>
<dbReference type="Pfam" id="PF08281">
    <property type="entry name" value="Sigma70_r4_2"/>
    <property type="match status" value="1"/>
</dbReference>
<evidence type="ECO:0000256" key="2">
    <source>
        <dbReference type="ARBA" id="ARBA00023015"/>
    </source>
</evidence>
<dbReference type="InterPro" id="IPR013325">
    <property type="entry name" value="RNA_pol_sigma_r2"/>
</dbReference>
<name>A0A1G6NMP6_9BURK</name>
<dbReference type="Pfam" id="PF04542">
    <property type="entry name" value="Sigma70_r2"/>
    <property type="match status" value="1"/>
</dbReference>
<dbReference type="InterPro" id="IPR039425">
    <property type="entry name" value="RNA_pol_sigma-70-like"/>
</dbReference>
<evidence type="ECO:0000313" key="8">
    <source>
        <dbReference type="Proteomes" id="UP000198781"/>
    </source>
</evidence>
<evidence type="ECO:0000256" key="1">
    <source>
        <dbReference type="ARBA" id="ARBA00010641"/>
    </source>
</evidence>
<reference evidence="7 8" key="1">
    <citation type="submission" date="2016-10" db="EMBL/GenBank/DDBJ databases">
        <authorList>
            <person name="de Groot N.N."/>
        </authorList>
    </citation>
    <scope>NUCLEOTIDE SEQUENCE [LARGE SCALE GENOMIC DNA]</scope>
    <source>
        <strain evidence="7 8">DSM 16619</strain>
    </source>
</reference>
<dbReference type="AlphaFoldDB" id="A0A1G6NMP6"/>
<dbReference type="InterPro" id="IPR036388">
    <property type="entry name" value="WH-like_DNA-bd_sf"/>
</dbReference>
<organism evidence="7 8">
    <name type="scientific">Paracidovorax valerianellae</name>
    <dbReference type="NCBI Taxonomy" id="187868"/>
    <lineage>
        <taxon>Bacteria</taxon>
        <taxon>Pseudomonadati</taxon>
        <taxon>Pseudomonadota</taxon>
        <taxon>Betaproteobacteria</taxon>
        <taxon>Burkholderiales</taxon>
        <taxon>Comamonadaceae</taxon>
        <taxon>Paracidovorax</taxon>
    </lineage>
</organism>
<dbReference type="STRING" id="187868.SAMN05192589_1036"/>
<feature type="domain" description="RNA polymerase sigma-70 region 2" evidence="5">
    <location>
        <begin position="15"/>
        <end position="78"/>
    </location>
</feature>
<keyword evidence="4" id="KW-0804">Transcription</keyword>
<dbReference type="PANTHER" id="PTHR43133:SF63">
    <property type="entry name" value="RNA POLYMERASE SIGMA FACTOR FECI-RELATED"/>
    <property type="match status" value="1"/>
</dbReference>
<dbReference type="NCBIfam" id="TIGR02937">
    <property type="entry name" value="sigma70-ECF"/>
    <property type="match status" value="1"/>
</dbReference>
<dbReference type="OrthoDB" id="9783733at2"/>
<dbReference type="EMBL" id="FMZC01000003">
    <property type="protein sequence ID" value="SDC69272.1"/>
    <property type="molecule type" value="Genomic_DNA"/>
</dbReference>
<dbReference type="InterPro" id="IPR014284">
    <property type="entry name" value="RNA_pol_sigma-70_dom"/>
</dbReference>
<dbReference type="Proteomes" id="UP000198781">
    <property type="component" value="Unassembled WGS sequence"/>
</dbReference>
<evidence type="ECO:0000259" key="5">
    <source>
        <dbReference type="Pfam" id="PF04542"/>
    </source>
</evidence>
<evidence type="ECO:0000256" key="4">
    <source>
        <dbReference type="ARBA" id="ARBA00023163"/>
    </source>
</evidence>
<evidence type="ECO:0000256" key="3">
    <source>
        <dbReference type="ARBA" id="ARBA00023082"/>
    </source>
</evidence>
<dbReference type="PANTHER" id="PTHR43133">
    <property type="entry name" value="RNA POLYMERASE ECF-TYPE SIGMA FACTO"/>
    <property type="match status" value="1"/>
</dbReference>
<dbReference type="InterPro" id="IPR013324">
    <property type="entry name" value="RNA_pol_sigma_r3/r4-like"/>
</dbReference>
<keyword evidence="8" id="KW-1185">Reference proteome</keyword>
<dbReference type="GO" id="GO:0006352">
    <property type="term" value="P:DNA-templated transcription initiation"/>
    <property type="evidence" value="ECO:0007669"/>
    <property type="project" value="InterPro"/>
</dbReference>
<dbReference type="Gene3D" id="1.10.10.10">
    <property type="entry name" value="Winged helix-like DNA-binding domain superfamily/Winged helix DNA-binding domain"/>
    <property type="match status" value="1"/>
</dbReference>
<dbReference type="GO" id="GO:0003677">
    <property type="term" value="F:DNA binding"/>
    <property type="evidence" value="ECO:0007669"/>
    <property type="project" value="InterPro"/>
</dbReference>
<dbReference type="SUPFAM" id="SSF88659">
    <property type="entry name" value="Sigma3 and sigma4 domains of RNA polymerase sigma factors"/>
    <property type="match status" value="1"/>
</dbReference>
<gene>
    <name evidence="7" type="ORF">SAMN05192589_1036</name>
</gene>
<dbReference type="GO" id="GO:0016987">
    <property type="term" value="F:sigma factor activity"/>
    <property type="evidence" value="ECO:0007669"/>
    <property type="project" value="UniProtKB-KW"/>
</dbReference>
<protein>
    <submittedName>
        <fullName evidence="7">RNA polymerase sigma-70 factor, ECF subfamily</fullName>
    </submittedName>
</protein>
<keyword evidence="2" id="KW-0805">Transcription regulation</keyword>
<sequence>MSLHSSGPSLGEVFVANRAQLLRVAHKIVRTMDLADDIVQDAYLRIVGGASERKIDQPVGYCCQVVRNLALDHCRRQAVERNCVASGMDIESLEVAGPSSPDRLLRDRQLVGLIEKALAELPTRTRVAFQLYRLDGMTQRDIALSLGCALGLVNRLIAEATQAIAALHHLLTDD</sequence>
<feature type="domain" description="RNA polymerase sigma factor 70 region 4 type 2" evidence="6">
    <location>
        <begin position="113"/>
        <end position="160"/>
    </location>
</feature>
<dbReference type="Gene3D" id="1.10.1740.10">
    <property type="match status" value="1"/>
</dbReference>